<sequence length="276" mass="31583">MWNTKDVYYISDSTALLAEEMGRSMLCQFPEIGFNEEKIPFVREKRDAELTLARIMKQSGGLQPLIFCTIMEVEVRQVFAVAEVELIDLYGGFLDRLEHTLEAKALHQPGFYRNRDDAKTEKRVEAIRYTLEHDDGKKTEGYDQADIILIGVSRTGKTPVSVYIATHMGLKAANFPMTADHLDAYELPTDILRNRTRAVGLTVTPQFLHRIREERYRGSKYAQLVTCRAELQRSEQLYMQHGIQIVHTEGKSIEELSAEVTNLPGICKKERKLSAR</sequence>
<proteinExistence type="predicted"/>
<keyword evidence="6" id="KW-1185">Reference proteome</keyword>
<evidence type="ECO:0000256" key="4">
    <source>
        <dbReference type="ARBA" id="ARBA00022777"/>
    </source>
</evidence>
<comment type="caution">
    <text evidence="5">The sequence shown here is derived from an EMBL/GenBank/DDBJ whole genome shotgun (WGS) entry which is preliminary data.</text>
</comment>
<dbReference type="EMBL" id="NQJD01000010">
    <property type="protein sequence ID" value="TAA75179.1"/>
    <property type="molecule type" value="Genomic_DNA"/>
</dbReference>
<accession>A0A521G2D3</accession>
<name>A0A521G2D3_9BACT</name>
<dbReference type="Pfam" id="PF03618">
    <property type="entry name" value="Kinase-PPPase"/>
    <property type="match status" value="1"/>
</dbReference>
<keyword evidence="3" id="KW-0547">Nucleotide-binding</keyword>
<organism evidence="5 6">
    <name type="scientific">Candidatus Electronema aureum</name>
    <dbReference type="NCBI Taxonomy" id="2005002"/>
    <lineage>
        <taxon>Bacteria</taxon>
        <taxon>Pseudomonadati</taxon>
        <taxon>Thermodesulfobacteriota</taxon>
        <taxon>Desulfobulbia</taxon>
        <taxon>Desulfobulbales</taxon>
        <taxon>Desulfobulbaceae</taxon>
        <taxon>Candidatus Electronema</taxon>
    </lineage>
</organism>
<dbReference type="PANTHER" id="PTHR31756">
    <property type="entry name" value="PYRUVATE, PHOSPHATE DIKINASE REGULATORY PROTEIN 1, CHLOROPLASTIC"/>
    <property type="match status" value="1"/>
</dbReference>
<keyword evidence="1" id="KW-0723">Serine/threonine-protein kinase</keyword>
<evidence type="ECO:0000256" key="2">
    <source>
        <dbReference type="ARBA" id="ARBA00022679"/>
    </source>
</evidence>
<keyword evidence="4" id="KW-0418">Kinase</keyword>
<dbReference type="PANTHER" id="PTHR31756:SF3">
    <property type="entry name" value="PYRUVATE, PHOSPHATE DIKINASE REGULATORY PROTEIN 1, CHLOROPLASTIC"/>
    <property type="match status" value="1"/>
</dbReference>
<dbReference type="NCBIfam" id="NF003742">
    <property type="entry name" value="PRK05339.1"/>
    <property type="match status" value="1"/>
</dbReference>
<keyword evidence="2" id="KW-0808">Transferase</keyword>
<dbReference type="InterPro" id="IPR005177">
    <property type="entry name" value="Kinase-pyrophosphorylase"/>
</dbReference>
<evidence type="ECO:0000313" key="6">
    <source>
        <dbReference type="Proteomes" id="UP000316238"/>
    </source>
</evidence>
<gene>
    <name evidence="5" type="ORF">CDV28_11047</name>
</gene>
<dbReference type="Proteomes" id="UP000316238">
    <property type="component" value="Unassembled WGS sequence"/>
</dbReference>
<evidence type="ECO:0000313" key="5">
    <source>
        <dbReference type="EMBL" id="TAA75179.1"/>
    </source>
</evidence>
<dbReference type="AlphaFoldDB" id="A0A521G2D3"/>
<dbReference type="GO" id="GO:0004674">
    <property type="term" value="F:protein serine/threonine kinase activity"/>
    <property type="evidence" value="ECO:0007669"/>
    <property type="project" value="UniProtKB-KW"/>
</dbReference>
<protein>
    <submittedName>
        <fullName evidence="5">Uncharacterized protein</fullName>
    </submittedName>
</protein>
<evidence type="ECO:0000256" key="1">
    <source>
        <dbReference type="ARBA" id="ARBA00022527"/>
    </source>
</evidence>
<dbReference type="GO" id="GO:0005524">
    <property type="term" value="F:ATP binding"/>
    <property type="evidence" value="ECO:0007669"/>
    <property type="project" value="InterPro"/>
</dbReference>
<reference evidence="5" key="1">
    <citation type="submission" date="2017-07" db="EMBL/GenBank/DDBJ databases">
        <title>The cable genome - Insights into the physiology and evolution of filamentous bacteria capable of sulfide oxidation via long distance electron transfer.</title>
        <authorList>
            <person name="Thorup C."/>
            <person name="Bjerg J.T."/>
            <person name="Schreiber L."/>
            <person name="Nielsen L.P."/>
            <person name="Kjeldsen K.U."/>
            <person name="Boesen T."/>
            <person name="Boggild A."/>
            <person name="Meysman F."/>
            <person name="Geelhoed J."/>
            <person name="Schramm A."/>
        </authorList>
    </citation>
    <scope>NUCLEOTIDE SEQUENCE [LARGE SCALE GENOMIC DNA]</scope>
    <source>
        <strain evidence="5">GS</strain>
    </source>
</reference>
<evidence type="ECO:0000256" key="3">
    <source>
        <dbReference type="ARBA" id="ARBA00022741"/>
    </source>
</evidence>